<accession>A0A366X5Q1</accession>
<gene>
    <name evidence="2" type="ORF">DS909_08605</name>
</gene>
<keyword evidence="1" id="KW-0732">Signal</keyword>
<dbReference type="EMBL" id="QOCE01000024">
    <property type="protein sequence ID" value="RBW56903.1"/>
    <property type="molecule type" value="Genomic_DNA"/>
</dbReference>
<dbReference type="RefSeq" id="WP_113823042.1">
    <property type="nucleotide sequence ID" value="NZ_QOCE01000024.1"/>
</dbReference>
<feature type="chain" id="PRO_5016762555" evidence="1">
    <location>
        <begin position="38"/>
        <end position="176"/>
    </location>
</feature>
<dbReference type="OrthoDB" id="6088067at2"/>
<proteinExistence type="predicted"/>
<name>A0A366X5Q1_9RHOB</name>
<dbReference type="AlphaFoldDB" id="A0A366X5Q1"/>
<evidence type="ECO:0000313" key="3">
    <source>
        <dbReference type="Proteomes" id="UP000252706"/>
    </source>
</evidence>
<comment type="caution">
    <text evidence="2">The sequence shown here is derived from an EMBL/GenBank/DDBJ whole genome shotgun (WGS) entry which is preliminary data.</text>
</comment>
<dbReference type="Proteomes" id="UP000252706">
    <property type="component" value="Unassembled WGS sequence"/>
</dbReference>
<organism evidence="2 3">
    <name type="scientific">Phaeobacter gallaeciensis</name>
    <dbReference type="NCBI Taxonomy" id="60890"/>
    <lineage>
        <taxon>Bacteria</taxon>
        <taxon>Pseudomonadati</taxon>
        <taxon>Pseudomonadota</taxon>
        <taxon>Alphaproteobacteria</taxon>
        <taxon>Rhodobacterales</taxon>
        <taxon>Roseobacteraceae</taxon>
        <taxon>Phaeobacter</taxon>
    </lineage>
</organism>
<evidence type="ECO:0000313" key="2">
    <source>
        <dbReference type="EMBL" id="RBW56903.1"/>
    </source>
</evidence>
<protein>
    <submittedName>
        <fullName evidence="2">Uncharacterized protein</fullName>
    </submittedName>
</protein>
<feature type="signal peptide" evidence="1">
    <location>
        <begin position="1"/>
        <end position="37"/>
    </location>
</feature>
<evidence type="ECO:0000256" key="1">
    <source>
        <dbReference type="SAM" id="SignalP"/>
    </source>
</evidence>
<sequence>MQLIQASNGASSLVWIVRMLSCALLATALTLPQPASASEISELPAQLQEKINQAQQACSDFENGEFALEWGAIVRVDLDGDLRTDWVLNEVFFACSSAASLYCGTGGCMSHFLVGDVISSILNQGWDVVDLGPNRVLLTDVHGSQCGGINPTPCFTASAWDAEDGIWRSTAAEWEK</sequence>
<reference evidence="2 3" key="1">
    <citation type="submission" date="2018-07" db="EMBL/GenBank/DDBJ databases">
        <title>Modular assembly of carbohydrate-degrading microbial communities in the ocean.</title>
        <authorList>
            <person name="Enke T.N."/>
            <person name="Datta M.S."/>
            <person name="Schwartzman J.A."/>
            <person name="Cermak N."/>
            <person name="Schmitz D.A."/>
            <person name="Barrere J."/>
            <person name="Cordero O.X."/>
        </authorList>
    </citation>
    <scope>NUCLEOTIDE SEQUENCE [LARGE SCALE GENOMIC DNA]</scope>
    <source>
        <strain evidence="2 3">C3M10</strain>
    </source>
</reference>